<proteinExistence type="inferred from homology"/>
<feature type="coiled-coil region" evidence="7">
    <location>
        <begin position="430"/>
        <end position="485"/>
    </location>
</feature>
<dbReference type="GO" id="GO:0007062">
    <property type="term" value="P:sister chromatid cohesion"/>
    <property type="evidence" value="ECO:0007669"/>
    <property type="project" value="InterPro"/>
</dbReference>
<dbReference type="GO" id="GO:0030261">
    <property type="term" value="P:chromosome condensation"/>
    <property type="evidence" value="ECO:0007669"/>
    <property type="project" value="InterPro"/>
</dbReference>
<evidence type="ECO:0000313" key="9">
    <source>
        <dbReference type="EMBL" id="HJC67651.1"/>
    </source>
</evidence>
<comment type="similarity">
    <text evidence="7">Belongs to the SMC family.</text>
</comment>
<evidence type="ECO:0000256" key="1">
    <source>
        <dbReference type="ARBA" id="ARBA00004496"/>
    </source>
</evidence>
<comment type="subcellular location">
    <subcellularLocation>
        <location evidence="1 7">Cytoplasm</location>
    </subcellularLocation>
</comment>
<dbReference type="InterPro" id="IPR003395">
    <property type="entry name" value="RecF/RecN/SMC_N"/>
</dbReference>
<evidence type="ECO:0000259" key="8">
    <source>
        <dbReference type="SMART" id="SM00968"/>
    </source>
</evidence>
<feature type="coiled-coil region" evidence="7">
    <location>
        <begin position="227"/>
        <end position="324"/>
    </location>
</feature>
<dbReference type="SUPFAM" id="SSF52540">
    <property type="entry name" value="P-loop containing nucleoside triphosphate hydrolases"/>
    <property type="match status" value="1"/>
</dbReference>
<gene>
    <name evidence="7 9" type="primary">smc</name>
    <name evidence="9" type="ORF">H9931_13215</name>
</gene>
<dbReference type="Pfam" id="PF06470">
    <property type="entry name" value="SMC_hinge"/>
    <property type="match status" value="1"/>
</dbReference>
<comment type="function">
    <text evidence="7">Required for chromosome condensation and partitioning.</text>
</comment>
<dbReference type="SMART" id="SM00968">
    <property type="entry name" value="SMC_hinge"/>
    <property type="match status" value="1"/>
</dbReference>
<evidence type="ECO:0000256" key="4">
    <source>
        <dbReference type="ARBA" id="ARBA00022840"/>
    </source>
</evidence>
<dbReference type="InterPro" id="IPR011890">
    <property type="entry name" value="SMC_prok"/>
</dbReference>
<dbReference type="GO" id="GO:0007059">
    <property type="term" value="P:chromosome segregation"/>
    <property type="evidence" value="ECO:0007669"/>
    <property type="project" value="UniProtKB-UniRule"/>
</dbReference>
<feature type="coiled-coil region" evidence="7">
    <location>
        <begin position="679"/>
        <end position="937"/>
    </location>
</feature>
<dbReference type="InterPro" id="IPR036277">
    <property type="entry name" value="SMC_hinge_sf"/>
</dbReference>
<dbReference type="CDD" id="cd03278">
    <property type="entry name" value="ABC_SMC_barmotin"/>
    <property type="match status" value="1"/>
</dbReference>
<evidence type="ECO:0000313" key="10">
    <source>
        <dbReference type="Proteomes" id="UP000823863"/>
    </source>
</evidence>
<dbReference type="PANTHER" id="PTHR43977">
    <property type="entry name" value="STRUCTURAL MAINTENANCE OF CHROMOSOMES PROTEIN 3"/>
    <property type="match status" value="1"/>
</dbReference>
<comment type="caution">
    <text evidence="9">The sequence shown here is derived from an EMBL/GenBank/DDBJ whole genome shotgun (WGS) entry which is preliminary data.</text>
</comment>
<dbReference type="FunFam" id="3.40.50.300:FF:000901">
    <property type="entry name" value="Chromosome partition protein Smc"/>
    <property type="match status" value="1"/>
</dbReference>
<dbReference type="GO" id="GO:0005524">
    <property type="term" value="F:ATP binding"/>
    <property type="evidence" value="ECO:0007669"/>
    <property type="project" value="UniProtKB-UniRule"/>
</dbReference>
<evidence type="ECO:0000256" key="2">
    <source>
        <dbReference type="ARBA" id="ARBA00022490"/>
    </source>
</evidence>
<name>A0A9D2PVR8_9FIRM</name>
<sequence>MYLKSIEIQGFKSFANKIVFEFHNGITGIVGPNGSGKSNVADAVRWVLGEQRIKQLRGASMQDVIFSGTELRKPQGFAYVAITLDNSDHQLAIDYDQVTVSRRLYRSGESEYMINGSACRLKDINELFYDTGIGKEGYSIIGQGQIDKILSGKPEERRELFDEAAGIVKFKRRKAIAQKKLEDEEANLVRVRDILAELEKQVGPLERQSKAAREYLKLKEQLKICDANQFLMENGQIREQLAQTEEKKKILSEDLEASKGQEAQLKMEYDRLEEEISRTEAEMSSGREALNQETVLKGNLEGRINVLKEQIHTEEINQEHLESRRQAICSDLETREGQLRDYGAQRGELEVQGAQVADRNEEARKRLESRDVAIRLLEQQTQEEKSQIIGALNEKAGLNARQQRYEAMLEQVNLRRSEVSQKLLKYKSDESVQEEQIQKEQAALSEVEENLKETRTAITQTETELAAGEEEQRRLNVRLNHIQQEYHTSYTKLESLRNLAERYEGYGGSIRRVMEVRDRIHGIHGVVADLIAVEQKYETAIETALGGSIQNIVTDSEETAKRLIEYLKKNRYGRATFLPLTSVKNRQGFRQKEVLKEPGVLGLASQLVETKDIYRELIGHLLGRVVVADTIDHAIALARKYRYSLRIVTLEGELLSAGGSMTGGAFKNSSNLLGRRRELEELEEACKKAIGQVEQVQKEIHMREELQRELKEQLEAQRGKLQKLTLEENTIQLNISRLEDKKQEIAGSYEDLSLEHGQLEEQVRDISNSRKQLEEEMGALEEKSALLTRKTEEQDIRLEEEKRLRGEEADELSKVQLEMAGLKQKLDFLQENENRVKSEIRRLKEEFAGLDTGKESSERAVWERRTEIGRMEEEIRSAVLRMGELEKEIAGKAQEKEEMAKQQKGFFARREEISARLSALDKDLFRIQAQEEKLEERLEQSASYMWSEYELTFSTAQELRSPEYDSLPELKRQIDGLKGSIKALGNVNVNAIEDYREVSERYEFMKTQHEDLTAARAELEKIILELDSGMRRQFSEKFGQIQAEFDKVFKELFGGGRGTLELMEGEDLLEAGIQIIAQPPGKKLQNMMQLSGGEKALTAISLLFAIQNLKPSPFCLLDEIEAALDDSNVDRFAGYLHKLTKNTQFIVITHRRGTMVSADRLYGITMQEKGVSTLVSVNLIEAELDK</sequence>
<feature type="binding site" evidence="7">
    <location>
        <begin position="32"/>
        <end position="39"/>
    </location>
    <ligand>
        <name>ATP</name>
        <dbReference type="ChEBI" id="CHEBI:30616"/>
    </ligand>
</feature>
<dbReference type="Gene3D" id="3.40.50.300">
    <property type="entry name" value="P-loop containing nucleotide triphosphate hydrolases"/>
    <property type="match status" value="2"/>
</dbReference>
<dbReference type="Gene3D" id="1.20.1060.20">
    <property type="match status" value="1"/>
</dbReference>
<dbReference type="GO" id="GO:0005737">
    <property type="term" value="C:cytoplasm"/>
    <property type="evidence" value="ECO:0007669"/>
    <property type="project" value="UniProtKB-SubCell"/>
</dbReference>
<evidence type="ECO:0000256" key="6">
    <source>
        <dbReference type="ARBA" id="ARBA00023125"/>
    </source>
</evidence>
<reference evidence="9" key="1">
    <citation type="journal article" date="2021" name="PeerJ">
        <title>Extensive microbial diversity within the chicken gut microbiome revealed by metagenomics and culture.</title>
        <authorList>
            <person name="Gilroy R."/>
            <person name="Ravi A."/>
            <person name="Getino M."/>
            <person name="Pursley I."/>
            <person name="Horton D.L."/>
            <person name="Alikhan N.F."/>
            <person name="Baker D."/>
            <person name="Gharbi K."/>
            <person name="Hall N."/>
            <person name="Watson M."/>
            <person name="Adriaenssens E.M."/>
            <person name="Foster-Nyarko E."/>
            <person name="Jarju S."/>
            <person name="Secka A."/>
            <person name="Antonio M."/>
            <person name="Oren A."/>
            <person name="Chaudhuri R.R."/>
            <person name="La Ragione R."/>
            <person name="Hildebrand F."/>
            <person name="Pallen M.J."/>
        </authorList>
    </citation>
    <scope>NUCLEOTIDE SEQUENCE</scope>
    <source>
        <strain evidence="9">CHK198-12963</strain>
    </source>
</reference>
<dbReference type="Pfam" id="PF02463">
    <property type="entry name" value="SMC_N"/>
    <property type="match status" value="1"/>
</dbReference>
<feature type="domain" description="SMC hinge" evidence="8">
    <location>
        <begin position="521"/>
        <end position="638"/>
    </location>
</feature>
<protein>
    <recommendedName>
        <fullName evidence="7">Chromosome partition protein Smc</fullName>
    </recommendedName>
</protein>
<organism evidence="9 10">
    <name type="scientific">Candidatus Enterocloster excrementigallinarum</name>
    <dbReference type="NCBI Taxonomy" id="2838558"/>
    <lineage>
        <taxon>Bacteria</taxon>
        <taxon>Bacillati</taxon>
        <taxon>Bacillota</taxon>
        <taxon>Clostridia</taxon>
        <taxon>Lachnospirales</taxon>
        <taxon>Lachnospiraceae</taxon>
        <taxon>Enterocloster</taxon>
    </lineage>
</organism>
<dbReference type="GO" id="GO:0005694">
    <property type="term" value="C:chromosome"/>
    <property type="evidence" value="ECO:0007669"/>
    <property type="project" value="InterPro"/>
</dbReference>
<dbReference type="GO" id="GO:0003677">
    <property type="term" value="F:DNA binding"/>
    <property type="evidence" value="ECO:0007669"/>
    <property type="project" value="UniProtKB-UniRule"/>
</dbReference>
<dbReference type="Gene3D" id="3.30.70.1620">
    <property type="match status" value="1"/>
</dbReference>
<dbReference type="GO" id="GO:0016887">
    <property type="term" value="F:ATP hydrolysis activity"/>
    <property type="evidence" value="ECO:0007669"/>
    <property type="project" value="InterPro"/>
</dbReference>
<dbReference type="InterPro" id="IPR027417">
    <property type="entry name" value="P-loop_NTPase"/>
</dbReference>
<accession>A0A9D2PVR8</accession>
<keyword evidence="6 7" id="KW-0238">DNA-binding</keyword>
<feature type="coiled-coil region" evidence="7">
    <location>
        <begin position="167"/>
        <end position="201"/>
    </location>
</feature>
<comment type="subunit">
    <text evidence="7">Homodimer.</text>
</comment>
<keyword evidence="4 7" id="KW-0067">ATP-binding</keyword>
<dbReference type="EMBL" id="DWWB01000077">
    <property type="protein sequence ID" value="HJC67651.1"/>
    <property type="molecule type" value="Genomic_DNA"/>
</dbReference>
<dbReference type="NCBIfam" id="TIGR02168">
    <property type="entry name" value="SMC_prok_B"/>
    <property type="match status" value="1"/>
</dbReference>
<evidence type="ECO:0000256" key="5">
    <source>
        <dbReference type="ARBA" id="ARBA00023054"/>
    </source>
</evidence>
<dbReference type="AlphaFoldDB" id="A0A9D2PVR8"/>
<keyword evidence="3 7" id="KW-0547">Nucleotide-binding</keyword>
<dbReference type="GO" id="GO:0006260">
    <property type="term" value="P:DNA replication"/>
    <property type="evidence" value="ECO:0007669"/>
    <property type="project" value="UniProtKB-UniRule"/>
</dbReference>
<dbReference type="InterPro" id="IPR010935">
    <property type="entry name" value="SMC_hinge"/>
</dbReference>
<dbReference type="InterPro" id="IPR024704">
    <property type="entry name" value="SMC"/>
</dbReference>
<reference evidence="9" key="2">
    <citation type="submission" date="2021-04" db="EMBL/GenBank/DDBJ databases">
        <authorList>
            <person name="Gilroy R."/>
        </authorList>
    </citation>
    <scope>NUCLEOTIDE SEQUENCE</scope>
    <source>
        <strain evidence="9">CHK198-12963</strain>
    </source>
</reference>
<evidence type="ECO:0000256" key="3">
    <source>
        <dbReference type="ARBA" id="ARBA00022741"/>
    </source>
</evidence>
<evidence type="ECO:0000256" key="7">
    <source>
        <dbReference type="HAMAP-Rule" id="MF_01894"/>
    </source>
</evidence>
<dbReference type="SUPFAM" id="SSF75553">
    <property type="entry name" value="Smc hinge domain"/>
    <property type="match status" value="1"/>
</dbReference>
<dbReference type="PIRSF" id="PIRSF005719">
    <property type="entry name" value="SMC"/>
    <property type="match status" value="1"/>
</dbReference>
<dbReference type="Proteomes" id="UP000823863">
    <property type="component" value="Unassembled WGS sequence"/>
</dbReference>
<keyword evidence="5 7" id="KW-0175">Coiled coil</keyword>
<dbReference type="FunFam" id="3.40.50.300:FF:000984">
    <property type="entry name" value="Chromosome partition protein Smc"/>
    <property type="match status" value="1"/>
</dbReference>
<keyword evidence="2 7" id="KW-0963">Cytoplasm</keyword>
<dbReference type="HAMAP" id="MF_01894">
    <property type="entry name" value="Smc_prok"/>
    <property type="match status" value="1"/>
</dbReference>
<comment type="domain">
    <text evidence="7">Contains large globular domains required for ATP hydrolysis at each terminus and a third globular domain forming a flexible hinge near the middle of the molecule. These domains are separated by coiled-coil structures.</text>
</comment>